<name>A0A9X5BK06_9FIRM</name>
<evidence type="ECO:0000313" key="2">
    <source>
        <dbReference type="Proteomes" id="UP001154420"/>
    </source>
</evidence>
<sequence length="68" mass="8072">MVIWDVDNLKNNTCFGRAFFYSHYTQMGGFMLKYQGSKFFELLILNKACYELKILAVLYFIILNEKQS</sequence>
<reference evidence="1" key="1">
    <citation type="submission" date="2018-09" db="EMBL/GenBank/DDBJ databases">
        <title>Murine metabolic-syndrome-specific gut microbial biobank.</title>
        <authorList>
            <person name="Liu C."/>
        </authorList>
    </citation>
    <scope>NUCLEOTIDE SEQUENCE</scope>
    <source>
        <strain evidence="1">D42-62</strain>
    </source>
</reference>
<keyword evidence="2" id="KW-1185">Reference proteome</keyword>
<comment type="caution">
    <text evidence="1">The sequence shown here is derived from an EMBL/GenBank/DDBJ whole genome shotgun (WGS) entry which is preliminary data.</text>
</comment>
<gene>
    <name evidence="1" type="ORF">D5281_23125</name>
</gene>
<evidence type="ECO:0000313" key="1">
    <source>
        <dbReference type="EMBL" id="NBJ95345.1"/>
    </source>
</evidence>
<proteinExistence type="predicted"/>
<dbReference type="AlphaFoldDB" id="A0A9X5BK06"/>
<accession>A0A9X5BK06</accession>
<dbReference type="EMBL" id="QZDT01000082">
    <property type="protein sequence ID" value="NBJ95345.1"/>
    <property type="molecule type" value="Genomic_DNA"/>
</dbReference>
<dbReference type="Proteomes" id="UP001154420">
    <property type="component" value="Unassembled WGS sequence"/>
</dbReference>
<organism evidence="1 2">
    <name type="scientific">Parablautia muri</name>
    <dbReference type="NCBI Taxonomy" id="2320879"/>
    <lineage>
        <taxon>Bacteria</taxon>
        <taxon>Bacillati</taxon>
        <taxon>Bacillota</taxon>
        <taxon>Clostridia</taxon>
        <taxon>Lachnospirales</taxon>
        <taxon>Lachnospiraceae</taxon>
        <taxon>Parablautia</taxon>
    </lineage>
</organism>
<protein>
    <submittedName>
        <fullName evidence="1">Uncharacterized protein</fullName>
    </submittedName>
</protein>